<keyword evidence="5" id="KW-0479">Metal-binding</keyword>
<keyword evidence="3" id="KW-0808">Transferase</keyword>
<evidence type="ECO:0000256" key="5">
    <source>
        <dbReference type="ARBA" id="ARBA00022723"/>
    </source>
</evidence>
<dbReference type="GO" id="GO:0005524">
    <property type="term" value="F:ATP binding"/>
    <property type="evidence" value="ECO:0007669"/>
    <property type="project" value="UniProtKB-KW"/>
</dbReference>
<dbReference type="PANTHER" id="PTHR32057:SF14">
    <property type="entry name" value="PROTEIN ADENYLYLTRANSFERASE SELO, MITOCHONDRIAL"/>
    <property type="match status" value="1"/>
</dbReference>
<dbReference type="NCBIfam" id="NF000658">
    <property type="entry name" value="PRK00029.1"/>
    <property type="match status" value="1"/>
</dbReference>
<dbReference type="FunCoup" id="A0A1C7NKI6">
    <property type="interactions" value="72"/>
</dbReference>
<evidence type="ECO:0000256" key="2">
    <source>
        <dbReference type="ARBA" id="ARBA00009747"/>
    </source>
</evidence>
<dbReference type="GO" id="GO:0005739">
    <property type="term" value="C:mitochondrion"/>
    <property type="evidence" value="ECO:0007669"/>
    <property type="project" value="EnsemblFungi"/>
</dbReference>
<evidence type="ECO:0000256" key="8">
    <source>
        <dbReference type="ARBA" id="ARBA00022842"/>
    </source>
</evidence>
<keyword evidence="7" id="KW-0067">ATP-binding</keyword>
<dbReference type="Pfam" id="PF02696">
    <property type="entry name" value="SelO"/>
    <property type="match status" value="1"/>
</dbReference>
<name>A0A1C7NKI6_9FUNG</name>
<evidence type="ECO:0000313" key="11">
    <source>
        <dbReference type="Proteomes" id="UP000093000"/>
    </source>
</evidence>
<dbReference type="GO" id="GO:0046872">
    <property type="term" value="F:metal ion binding"/>
    <property type="evidence" value="ECO:0007669"/>
    <property type="project" value="UniProtKB-KW"/>
</dbReference>
<dbReference type="InterPro" id="IPR003846">
    <property type="entry name" value="SelO"/>
</dbReference>
<keyword evidence="6" id="KW-0547">Nucleotide-binding</keyword>
<evidence type="ECO:0000256" key="4">
    <source>
        <dbReference type="ARBA" id="ARBA00022695"/>
    </source>
</evidence>
<gene>
    <name evidence="10" type="ORF">A0J61_02301</name>
</gene>
<dbReference type="HAMAP" id="MF_00692">
    <property type="entry name" value="SelO"/>
    <property type="match status" value="1"/>
</dbReference>
<comment type="caution">
    <text evidence="10">The sequence shown here is derived from an EMBL/GenBank/DDBJ whole genome shotgun (WGS) entry which is preliminary data.</text>
</comment>
<dbReference type="EMBL" id="LUGH01000085">
    <property type="protein sequence ID" value="OBZ89647.1"/>
    <property type="molecule type" value="Genomic_DNA"/>
</dbReference>
<keyword evidence="4" id="KW-0548">Nucleotidyltransferase</keyword>
<keyword evidence="11" id="KW-1185">Reference proteome</keyword>
<sequence>MNIRAMATRTLESLPSVPTKFTKSLPCDIYTANITETAKTNLMRTPRPVHNAVYSHVYPEHAPDPQLLAVSKPALQQIGLDEEVTKTEEFVSVFSGNKTLPDTCPWSLCYAGHQFGFFAGQLGDGRAISLFETINQQGESWEIQLKGAGRTPYSRFGDGYAVLRSSIREFLMSEHMHALGIPTTRALALIETSRDVFREDGPRGSQPETGAIVARMAPSWLRFGNFEIFYSRDDMDNVKRLADYTIEHVVKDDHHPEVGNQYARLFRTVTEKTAQMVAEWQAIGFNHGVMNTDNMSVLGLTMDYGPFQIMDYYNPFYVCNHSDEAGRYAFHRQPSAAMFNLVKFSVPLFELIGAGEEVDSVVFPDKDNELKEGVTDEETLERYRDAGKMFVQTLLNTDFKNYFMVHLIKKMRSKIGLVGTTTDDSQSDMDDVIIPLLDWMTAYHVDYHRFYRSLSNYQITSAGEEADADQAIQQWLDIVTEESEELATCKESLKPWLSIYRHRLLKDKLDHTERKRQMDAVNPRFVLRNSIAEEVIQAFEDEDEEEAKSRLDACLYACLHPFEQHYEDERIERWISNPIPAKDMRCSCSS</sequence>
<evidence type="ECO:0000256" key="9">
    <source>
        <dbReference type="ARBA" id="ARBA00031547"/>
    </source>
</evidence>
<organism evidence="10 11">
    <name type="scientific">Choanephora cucurbitarum</name>
    <dbReference type="NCBI Taxonomy" id="101091"/>
    <lineage>
        <taxon>Eukaryota</taxon>
        <taxon>Fungi</taxon>
        <taxon>Fungi incertae sedis</taxon>
        <taxon>Mucoromycota</taxon>
        <taxon>Mucoromycotina</taxon>
        <taxon>Mucoromycetes</taxon>
        <taxon>Mucorales</taxon>
        <taxon>Mucorineae</taxon>
        <taxon>Choanephoraceae</taxon>
        <taxon>Choanephoroideae</taxon>
        <taxon>Choanephora</taxon>
    </lineage>
</organism>
<dbReference type="STRING" id="101091.A0A1C7NKI6"/>
<comment type="similarity">
    <text evidence="2">Belongs to the SELO family.</text>
</comment>
<dbReference type="GO" id="GO:0045454">
    <property type="term" value="P:cell redox homeostasis"/>
    <property type="evidence" value="ECO:0007669"/>
    <property type="project" value="EnsemblFungi"/>
</dbReference>
<evidence type="ECO:0000256" key="6">
    <source>
        <dbReference type="ARBA" id="ARBA00022741"/>
    </source>
</evidence>
<dbReference type="GO" id="GO:0070733">
    <property type="term" value="F:AMPylase activity"/>
    <property type="evidence" value="ECO:0007669"/>
    <property type="project" value="EnsemblFungi"/>
</dbReference>
<evidence type="ECO:0000313" key="10">
    <source>
        <dbReference type="EMBL" id="OBZ89647.1"/>
    </source>
</evidence>
<dbReference type="Proteomes" id="UP000093000">
    <property type="component" value="Unassembled WGS sequence"/>
</dbReference>
<evidence type="ECO:0000256" key="7">
    <source>
        <dbReference type="ARBA" id="ARBA00022840"/>
    </source>
</evidence>
<comment type="cofactor">
    <cofactor evidence="1">
        <name>Mg(2+)</name>
        <dbReference type="ChEBI" id="CHEBI:18420"/>
    </cofactor>
</comment>
<protein>
    <recommendedName>
        <fullName evidence="9">Selenoprotein O</fullName>
    </recommendedName>
</protein>
<accession>A0A1C7NKI6</accession>
<evidence type="ECO:0000256" key="1">
    <source>
        <dbReference type="ARBA" id="ARBA00001946"/>
    </source>
</evidence>
<proteinExistence type="inferred from homology"/>
<dbReference type="PANTHER" id="PTHR32057">
    <property type="entry name" value="PROTEIN ADENYLYLTRANSFERASE SELO, MITOCHONDRIAL"/>
    <property type="match status" value="1"/>
</dbReference>
<dbReference type="InParanoid" id="A0A1C7NKI6"/>
<dbReference type="AlphaFoldDB" id="A0A1C7NKI6"/>
<dbReference type="OrthoDB" id="10254721at2759"/>
<keyword evidence="8" id="KW-0460">Magnesium</keyword>
<evidence type="ECO:0000256" key="3">
    <source>
        <dbReference type="ARBA" id="ARBA00022679"/>
    </source>
</evidence>
<reference evidence="10 11" key="1">
    <citation type="submission" date="2016-03" db="EMBL/GenBank/DDBJ databases">
        <title>Choanephora cucurbitarum.</title>
        <authorList>
            <person name="Min B."/>
            <person name="Park H."/>
            <person name="Park J.-H."/>
            <person name="Shin H.-D."/>
            <person name="Choi I.-G."/>
        </authorList>
    </citation>
    <scope>NUCLEOTIDE SEQUENCE [LARGE SCALE GENOMIC DNA]</scope>
    <source>
        <strain evidence="10 11">KUS-F28377</strain>
    </source>
</reference>